<dbReference type="RefSeq" id="WP_123566778.1">
    <property type="nucleotide sequence ID" value="NZ_MOAM01000024.1"/>
</dbReference>
<evidence type="ECO:0000256" key="1">
    <source>
        <dbReference type="SAM" id="MobiDB-lite"/>
    </source>
</evidence>
<dbReference type="EMBL" id="MOAM01000024">
    <property type="protein sequence ID" value="ROL70767.1"/>
    <property type="molecule type" value="Genomic_DNA"/>
</dbReference>
<sequence length="110" mass="12090">MSEDYAVWDIDQILEAYTDAPELRAGVEAGLTALLVFLEKHQLTTCRVTDADGTLLKRALMASEISGEGKLLTHGRNNPVQRWLGSKGGQKNPPDMKLLEKALATIRKAQ</sequence>
<proteinExistence type="predicted"/>
<evidence type="ECO:0000313" key="3">
    <source>
        <dbReference type="Proteomes" id="UP000285286"/>
    </source>
</evidence>
<dbReference type="AlphaFoldDB" id="A0A423DGQ6"/>
<organism evidence="2 3">
    <name type="scientific">Pseudomonas vranovensis</name>
    <dbReference type="NCBI Taxonomy" id="321661"/>
    <lineage>
        <taxon>Bacteria</taxon>
        <taxon>Pseudomonadati</taxon>
        <taxon>Pseudomonadota</taxon>
        <taxon>Gammaproteobacteria</taxon>
        <taxon>Pseudomonadales</taxon>
        <taxon>Pseudomonadaceae</taxon>
        <taxon>Pseudomonas</taxon>
    </lineage>
</organism>
<gene>
    <name evidence="2" type="ORF">BHU25_17055</name>
</gene>
<name>A0A423DGQ6_9PSED</name>
<keyword evidence="3" id="KW-1185">Reference proteome</keyword>
<evidence type="ECO:0000313" key="2">
    <source>
        <dbReference type="EMBL" id="ROL70767.1"/>
    </source>
</evidence>
<reference evidence="2 3" key="1">
    <citation type="submission" date="2016-10" db="EMBL/GenBank/DDBJ databases">
        <title>Comparative genome analysis of multiple Pseudomonas spp. focuses on biocontrol and plant growth promoting traits.</title>
        <authorList>
            <person name="Tao X.-Y."/>
            <person name="Taylor C.G."/>
        </authorList>
    </citation>
    <scope>NUCLEOTIDE SEQUENCE [LARGE SCALE GENOMIC DNA]</scope>
    <source>
        <strain evidence="2 3">15D11</strain>
    </source>
</reference>
<feature type="region of interest" description="Disordered" evidence="1">
    <location>
        <begin position="74"/>
        <end position="94"/>
    </location>
</feature>
<accession>A0A423DGQ6</accession>
<protein>
    <submittedName>
        <fullName evidence="2">Uncharacterized protein</fullName>
    </submittedName>
</protein>
<dbReference type="Proteomes" id="UP000285286">
    <property type="component" value="Unassembled WGS sequence"/>
</dbReference>
<comment type="caution">
    <text evidence="2">The sequence shown here is derived from an EMBL/GenBank/DDBJ whole genome shotgun (WGS) entry which is preliminary data.</text>
</comment>